<dbReference type="InterPro" id="IPR029063">
    <property type="entry name" value="SAM-dependent_MTases_sf"/>
</dbReference>
<name>A0A2J6QFZ2_9HELO</name>
<dbReference type="PROSITE" id="PS00092">
    <property type="entry name" value="N6_MTASE"/>
    <property type="match status" value="1"/>
</dbReference>
<comment type="similarity">
    <text evidence="1">Belongs to the eukaryotic/archaeal PrmC-related family.</text>
</comment>
<accession>A0A2J6QFZ2</accession>
<dbReference type="SUPFAM" id="SSF53335">
    <property type="entry name" value="S-adenosyl-L-methionine-dependent methyltransferases"/>
    <property type="match status" value="1"/>
</dbReference>
<proteinExistence type="inferred from homology"/>
<keyword evidence="3" id="KW-0808">Transferase</keyword>
<dbReference type="GO" id="GO:0032259">
    <property type="term" value="P:methylation"/>
    <property type="evidence" value="ECO:0007669"/>
    <property type="project" value="UniProtKB-KW"/>
</dbReference>
<evidence type="ECO:0000256" key="4">
    <source>
        <dbReference type="ARBA" id="ARBA00022691"/>
    </source>
</evidence>
<keyword evidence="4" id="KW-0949">S-adenosyl-L-methionine</keyword>
<dbReference type="CDD" id="cd02440">
    <property type="entry name" value="AdoMet_MTases"/>
    <property type="match status" value="1"/>
</dbReference>
<dbReference type="PANTHER" id="PTHR45875">
    <property type="entry name" value="METHYLTRANSFERASE N6AMT1"/>
    <property type="match status" value="1"/>
</dbReference>
<evidence type="ECO:0000313" key="6">
    <source>
        <dbReference type="Proteomes" id="UP000235672"/>
    </source>
</evidence>
<keyword evidence="2" id="KW-0489">Methyltransferase</keyword>
<dbReference type="GO" id="GO:0008276">
    <property type="term" value="F:protein methyltransferase activity"/>
    <property type="evidence" value="ECO:0007669"/>
    <property type="project" value="TreeGrafter"/>
</dbReference>
<dbReference type="STRING" id="1745343.A0A2J6QFZ2"/>
<dbReference type="EMBL" id="KZ613471">
    <property type="protein sequence ID" value="PMD25204.1"/>
    <property type="molecule type" value="Genomic_DNA"/>
</dbReference>
<gene>
    <name evidence="5" type="ORF">NA56DRAFT_745805</name>
</gene>
<dbReference type="FunFam" id="3.40.50.150:FF:000274">
    <property type="entry name" value="ERF1 methyltransferase catalytic subunit MTQ2"/>
    <property type="match status" value="1"/>
</dbReference>
<dbReference type="GO" id="GO:0003676">
    <property type="term" value="F:nucleic acid binding"/>
    <property type="evidence" value="ECO:0007669"/>
    <property type="project" value="InterPro"/>
</dbReference>
<dbReference type="Gene3D" id="3.40.50.150">
    <property type="entry name" value="Vaccinia Virus protein VP39"/>
    <property type="match status" value="1"/>
</dbReference>
<dbReference type="GO" id="GO:0035657">
    <property type="term" value="C:eRF1 methyltransferase complex"/>
    <property type="evidence" value="ECO:0007669"/>
    <property type="project" value="TreeGrafter"/>
</dbReference>
<dbReference type="GO" id="GO:0008757">
    <property type="term" value="F:S-adenosylmethionine-dependent methyltransferase activity"/>
    <property type="evidence" value="ECO:0007669"/>
    <property type="project" value="TreeGrafter"/>
</dbReference>
<dbReference type="InterPro" id="IPR002052">
    <property type="entry name" value="DNA_methylase_N6_adenine_CS"/>
</dbReference>
<dbReference type="PANTHER" id="PTHR45875:SF1">
    <property type="entry name" value="METHYLTRANSFERASE N6AMT1"/>
    <property type="match status" value="1"/>
</dbReference>
<dbReference type="OrthoDB" id="406152at2759"/>
<reference evidence="5 6" key="1">
    <citation type="submission" date="2016-05" db="EMBL/GenBank/DDBJ databases">
        <title>A degradative enzymes factory behind the ericoid mycorrhizal symbiosis.</title>
        <authorList>
            <consortium name="DOE Joint Genome Institute"/>
            <person name="Martino E."/>
            <person name="Morin E."/>
            <person name="Grelet G."/>
            <person name="Kuo A."/>
            <person name="Kohler A."/>
            <person name="Daghino S."/>
            <person name="Barry K."/>
            <person name="Choi C."/>
            <person name="Cichocki N."/>
            <person name="Clum A."/>
            <person name="Copeland A."/>
            <person name="Hainaut M."/>
            <person name="Haridas S."/>
            <person name="Labutti K."/>
            <person name="Lindquist E."/>
            <person name="Lipzen A."/>
            <person name="Khouja H.-R."/>
            <person name="Murat C."/>
            <person name="Ohm R."/>
            <person name="Olson A."/>
            <person name="Spatafora J."/>
            <person name="Veneault-Fourrey C."/>
            <person name="Henrissat B."/>
            <person name="Grigoriev I."/>
            <person name="Martin F."/>
            <person name="Perotto S."/>
        </authorList>
    </citation>
    <scope>NUCLEOTIDE SEQUENCE [LARGE SCALE GENOMIC DNA]</scope>
    <source>
        <strain evidence="5 6">UAMH 7357</strain>
    </source>
</reference>
<sequence length="289" mass="32179">MMPRVYHIDVHDLVRLASLKNVDSMSEPRERIMLPTPSTSHVPYERVYEPAEDSFLFLDTLSSESEKIFLQDYFNQPREGSTSKNSSTPLVVEIGTGSGVVLSFLHAHAKNILGRPDILTAGVDVNRFACKATTETLRAAELVQDIKGWSHGFYLGNILGDLTGFLKPGQVDLLIFNPPYVPTPELPQLPHKEAKTTTTYEDDSYLLSLSYAGGLDGMETTNRLLQSLPKILSCSRGCAYILLCAQNKPEKVREQIQSWGSGWAVETAGTIGKQGGWEKLQILRIWRTH</sequence>
<evidence type="ECO:0000313" key="5">
    <source>
        <dbReference type="EMBL" id="PMD25204.1"/>
    </source>
</evidence>
<evidence type="ECO:0000256" key="3">
    <source>
        <dbReference type="ARBA" id="ARBA00022679"/>
    </source>
</evidence>
<organism evidence="5 6">
    <name type="scientific">Hyaloscypha hepaticicola</name>
    <dbReference type="NCBI Taxonomy" id="2082293"/>
    <lineage>
        <taxon>Eukaryota</taxon>
        <taxon>Fungi</taxon>
        <taxon>Dikarya</taxon>
        <taxon>Ascomycota</taxon>
        <taxon>Pezizomycotina</taxon>
        <taxon>Leotiomycetes</taxon>
        <taxon>Helotiales</taxon>
        <taxon>Hyaloscyphaceae</taxon>
        <taxon>Hyaloscypha</taxon>
    </lineage>
</organism>
<dbReference type="InterPro" id="IPR052190">
    <property type="entry name" value="Euk-Arch_PrmC-MTase"/>
</dbReference>
<dbReference type="Proteomes" id="UP000235672">
    <property type="component" value="Unassembled WGS sequence"/>
</dbReference>
<evidence type="ECO:0000256" key="1">
    <source>
        <dbReference type="ARBA" id="ARBA00006149"/>
    </source>
</evidence>
<keyword evidence="6" id="KW-1185">Reference proteome</keyword>
<dbReference type="AlphaFoldDB" id="A0A2J6QFZ2"/>
<protein>
    <submittedName>
        <fullName evidence="5">Uncharacterized protein</fullName>
    </submittedName>
</protein>
<evidence type="ECO:0000256" key="2">
    <source>
        <dbReference type="ARBA" id="ARBA00022603"/>
    </source>
</evidence>